<organism evidence="1 2">
    <name type="scientific">Caballeronia telluris</name>
    <dbReference type="NCBI Taxonomy" id="326475"/>
    <lineage>
        <taxon>Bacteria</taxon>
        <taxon>Pseudomonadati</taxon>
        <taxon>Pseudomonadota</taxon>
        <taxon>Betaproteobacteria</taxon>
        <taxon>Burkholderiales</taxon>
        <taxon>Burkholderiaceae</taxon>
        <taxon>Caballeronia</taxon>
    </lineage>
</organism>
<comment type="caution">
    <text evidence="1">The sequence shown here is derived from an EMBL/GenBank/DDBJ whole genome shotgun (WGS) entry which is preliminary data.</text>
</comment>
<proteinExistence type="predicted"/>
<reference evidence="1" key="1">
    <citation type="submission" date="2016-01" db="EMBL/GenBank/DDBJ databases">
        <authorList>
            <person name="Peeters Charlotte."/>
        </authorList>
    </citation>
    <scope>NUCLEOTIDE SEQUENCE</scope>
    <source>
        <strain evidence="1">LMG 22936</strain>
    </source>
</reference>
<accession>A0A158KDS8</accession>
<dbReference type="Proteomes" id="UP000054717">
    <property type="component" value="Unassembled WGS sequence"/>
</dbReference>
<sequence>MLTTLSLCVGHLVSINRLTEARSGAVARQAHEVAYLLFRFACNDLSATDVFRSKRGLSLAAVNPAPPIAARTHFNNVSGCIGFPEAVVTNSHCVVHWMLRRASV</sequence>
<dbReference type="EMBL" id="FCNZ02000049">
    <property type="protein sequence ID" value="SAL79247.1"/>
    <property type="molecule type" value="Genomic_DNA"/>
</dbReference>
<name>A0A158KDS8_9BURK</name>
<evidence type="ECO:0000313" key="1">
    <source>
        <dbReference type="EMBL" id="SAL79247.1"/>
    </source>
</evidence>
<keyword evidence="2" id="KW-1185">Reference proteome</keyword>
<protein>
    <submittedName>
        <fullName evidence="1">Uncharacterized protein</fullName>
    </submittedName>
</protein>
<dbReference type="AlphaFoldDB" id="A0A158KDS8"/>
<gene>
    <name evidence="1" type="ORF">AWB66_06010</name>
</gene>
<evidence type="ECO:0000313" key="2">
    <source>
        <dbReference type="Proteomes" id="UP000054717"/>
    </source>
</evidence>
<dbReference type="RefSeq" id="WP_159462975.1">
    <property type="nucleotide sequence ID" value="NZ_FCNZ02000049.1"/>
</dbReference>